<dbReference type="Proteomes" id="UP001054945">
    <property type="component" value="Unassembled WGS sequence"/>
</dbReference>
<protein>
    <submittedName>
        <fullName evidence="2">Uncharacterized protein</fullName>
    </submittedName>
</protein>
<feature type="compositionally biased region" description="Polar residues" evidence="1">
    <location>
        <begin position="178"/>
        <end position="189"/>
    </location>
</feature>
<gene>
    <name evidence="2" type="primary">AVEN_71379_1</name>
    <name evidence="2" type="ORF">CEXT_291111</name>
</gene>
<name>A0AAV4NTE5_CAEEX</name>
<feature type="compositionally biased region" description="Pro residues" evidence="1">
    <location>
        <begin position="108"/>
        <end position="124"/>
    </location>
</feature>
<reference evidence="2 3" key="1">
    <citation type="submission" date="2021-06" db="EMBL/GenBank/DDBJ databases">
        <title>Caerostris extrusa draft genome.</title>
        <authorList>
            <person name="Kono N."/>
            <person name="Arakawa K."/>
        </authorList>
    </citation>
    <scope>NUCLEOTIDE SEQUENCE [LARGE SCALE GENOMIC DNA]</scope>
</reference>
<sequence>MSSYLMNSPAYSDPKFPPNEEYSQGNYIPSHGGDYYTPSHHHHHHHPHHQQHPHHQHHPPTHHQHPQQQHHHHHPYAGYPLSGPVSYGQENGSPVYGAPNAGQHYYRPQPPCGMGPVSPLPRTPTLPVDHVVPTSSLSPVPSQGPLSSGRPSLRRHRRDSSEVSRRPSSSSEAPLRQTARSAATEPTSR</sequence>
<feature type="region of interest" description="Disordered" evidence="1">
    <location>
        <begin position="1"/>
        <end position="189"/>
    </location>
</feature>
<feature type="compositionally biased region" description="Low complexity" evidence="1">
    <location>
        <begin position="131"/>
        <end position="141"/>
    </location>
</feature>
<keyword evidence="3" id="KW-1185">Reference proteome</keyword>
<feature type="compositionally biased region" description="Basic residues" evidence="1">
    <location>
        <begin position="39"/>
        <end position="75"/>
    </location>
</feature>
<evidence type="ECO:0000256" key="1">
    <source>
        <dbReference type="SAM" id="MobiDB-lite"/>
    </source>
</evidence>
<dbReference type="EMBL" id="BPLR01021247">
    <property type="protein sequence ID" value="GIX87570.1"/>
    <property type="molecule type" value="Genomic_DNA"/>
</dbReference>
<comment type="caution">
    <text evidence="2">The sequence shown here is derived from an EMBL/GenBank/DDBJ whole genome shotgun (WGS) entry which is preliminary data.</text>
</comment>
<proteinExistence type="predicted"/>
<feature type="compositionally biased region" description="Polar residues" evidence="1">
    <location>
        <begin position="1"/>
        <end position="10"/>
    </location>
</feature>
<dbReference type="AlphaFoldDB" id="A0AAV4NTE5"/>
<organism evidence="2 3">
    <name type="scientific">Caerostris extrusa</name>
    <name type="common">Bark spider</name>
    <name type="synonym">Caerostris bankana</name>
    <dbReference type="NCBI Taxonomy" id="172846"/>
    <lineage>
        <taxon>Eukaryota</taxon>
        <taxon>Metazoa</taxon>
        <taxon>Ecdysozoa</taxon>
        <taxon>Arthropoda</taxon>
        <taxon>Chelicerata</taxon>
        <taxon>Arachnida</taxon>
        <taxon>Araneae</taxon>
        <taxon>Araneomorphae</taxon>
        <taxon>Entelegynae</taxon>
        <taxon>Araneoidea</taxon>
        <taxon>Araneidae</taxon>
        <taxon>Caerostris</taxon>
    </lineage>
</organism>
<evidence type="ECO:0000313" key="2">
    <source>
        <dbReference type="EMBL" id="GIX87570.1"/>
    </source>
</evidence>
<accession>A0AAV4NTE5</accession>
<evidence type="ECO:0000313" key="3">
    <source>
        <dbReference type="Proteomes" id="UP001054945"/>
    </source>
</evidence>